<gene>
    <name evidence="2" type="ORF">SAMN06265182_1770</name>
</gene>
<organism evidence="2 3">
    <name type="scientific">Persephonella hydrogeniphila</name>
    <dbReference type="NCBI Taxonomy" id="198703"/>
    <lineage>
        <taxon>Bacteria</taxon>
        <taxon>Pseudomonadati</taxon>
        <taxon>Aquificota</taxon>
        <taxon>Aquificia</taxon>
        <taxon>Aquificales</taxon>
        <taxon>Hydrogenothermaceae</taxon>
        <taxon>Persephonella</taxon>
    </lineage>
</organism>
<dbReference type="AlphaFoldDB" id="A0A285NL41"/>
<reference evidence="3" key="1">
    <citation type="submission" date="2017-09" db="EMBL/GenBank/DDBJ databases">
        <authorList>
            <person name="Varghese N."/>
            <person name="Submissions S."/>
        </authorList>
    </citation>
    <scope>NUCLEOTIDE SEQUENCE [LARGE SCALE GENOMIC DNA]</scope>
    <source>
        <strain evidence="3">DSM 15103</strain>
    </source>
</reference>
<feature type="domain" description="Transcription regulator AsnC/Lrp ligand binding" evidence="1">
    <location>
        <begin position="29"/>
        <end position="99"/>
    </location>
</feature>
<dbReference type="SUPFAM" id="SSF54909">
    <property type="entry name" value="Dimeric alpha+beta barrel"/>
    <property type="match status" value="1"/>
</dbReference>
<dbReference type="Gene3D" id="3.30.70.920">
    <property type="match status" value="1"/>
</dbReference>
<dbReference type="InterPro" id="IPR019887">
    <property type="entry name" value="Tscrpt_reg_AsnC/Lrp_C"/>
</dbReference>
<accession>A0A285NL41</accession>
<dbReference type="EMBL" id="OBEI01000009">
    <property type="protein sequence ID" value="SNZ10175.1"/>
    <property type="molecule type" value="Genomic_DNA"/>
</dbReference>
<keyword evidence="3" id="KW-1185">Reference proteome</keyword>
<dbReference type="Pfam" id="PF01037">
    <property type="entry name" value="AsnC_trans_reg"/>
    <property type="match status" value="1"/>
</dbReference>
<evidence type="ECO:0000313" key="2">
    <source>
        <dbReference type="EMBL" id="SNZ10175.1"/>
    </source>
</evidence>
<evidence type="ECO:0000259" key="1">
    <source>
        <dbReference type="Pfam" id="PF01037"/>
    </source>
</evidence>
<dbReference type="InterPro" id="IPR011008">
    <property type="entry name" value="Dimeric_a/b-barrel"/>
</dbReference>
<name>A0A285NL41_9AQUI</name>
<evidence type="ECO:0000313" key="3">
    <source>
        <dbReference type="Proteomes" id="UP000219036"/>
    </source>
</evidence>
<dbReference type="RefSeq" id="WP_097000926.1">
    <property type="nucleotide sequence ID" value="NZ_OBEI01000009.1"/>
</dbReference>
<dbReference type="OrthoDB" id="9797216at2"/>
<proteinExistence type="predicted"/>
<sequence length="100" mass="11252">MEEQLNESPIPFSELLKEIDIKDKSTAYVLIEANPQDIPYIMEELAKIENVRSADVVTGIYDIIVFLEGEDQNEIGKVVIRDINGIRGVKKATTCMVVKI</sequence>
<dbReference type="Proteomes" id="UP000219036">
    <property type="component" value="Unassembled WGS sequence"/>
</dbReference>
<protein>
    <submittedName>
        <fullName evidence="2">AsnC family protein</fullName>
    </submittedName>
</protein>